<organism evidence="1 2">
    <name type="scientific">Bifidobacterium longum subsp. longum</name>
    <dbReference type="NCBI Taxonomy" id="1679"/>
    <lineage>
        <taxon>Bacteria</taxon>
        <taxon>Bacillati</taxon>
        <taxon>Actinomycetota</taxon>
        <taxon>Actinomycetes</taxon>
        <taxon>Bifidobacteriales</taxon>
        <taxon>Bifidobacteriaceae</taxon>
        <taxon>Bifidobacterium</taxon>
    </lineage>
</organism>
<protein>
    <submittedName>
        <fullName evidence="1">Uncharacterized protein</fullName>
    </submittedName>
</protein>
<name>A0A4R0SAC3_BIFLL</name>
<dbReference type="Proteomes" id="UP000293701">
    <property type="component" value="Unassembled WGS sequence"/>
</dbReference>
<dbReference type="EMBL" id="SHPM01000021">
    <property type="protein sequence ID" value="TCD74334.1"/>
    <property type="molecule type" value="Genomic_DNA"/>
</dbReference>
<sequence>MSRTFKDKPYRVLKREALEHGYTYLRHNWMHPTEPPTVEGDVAAYSYSRGRKEHIPSGHRWHGWHDYEDDWYPDYVGRHTVRDRCRIAVRGANTGLMDNDWDDPRLYRRRVKWEC</sequence>
<evidence type="ECO:0000313" key="1">
    <source>
        <dbReference type="EMBL" id="TCD74334.1"/>
    </source>
</evidence>
<gene>
    <name evidence="1" type="ORF">MCC10002_1029</name>
</gene>
<comment type="caution">
    <text evidence="1">The sequence shown here is derived from an EMBL/GenBank/DDBJ whole genome shotgun (WGS) entry which is preliminary data.</text>
</comment>
<dbReference type="AlphaFoldDB" id="A0A4R0SAC3"/>
<proteinExistence type="predicted"/>
<reference evidence="1 2" key="1">
    <citation type="journal article" date="2018" name="Sci. Rep.">
        <title>Genomic diversity and distribution of Bifidobacterium longum subsp. longum across the human lifespan.</title>
        <authorList>
            <person name="Odamaki T."/>
            <person name="Bottacini F."/>
            <person name="Kato K."/>
            <person name="Mitsuyama E."/>
            <person name="Yoshida K."/>
            <person name="Horigome A."/>
            <person name="Xiao J.Z."/>
            <person name="van Sinderen D."/>
        </authorList>
    </citation>
    <scope>NUCLEOTIDE SEQUENCE [LARGE SCALE GENOMIC DNA]</scope>
    <source>
        <strain evidence="1 2">MCC10002</strain>
    </source>
</reference>
<dbReference type="RefSeq" id="WP_131308667.1">
    <property type="nucleotide sequence ID" value="NZ_SHPM01000021.1"/>
</dbReference>
<accession>A0A4R0SAC3</accession>
<evidence type="ECO:0000313" key="2">
    <source>
        <dbReference type="Proteomes" id="UP000293701"/>
    </source>
</evidence>